<keyword evidence="6" id="KW-1185">Reference proteome</keyword>
<evidence type="ECO:0000256" key="3">
    <source>
        <dbReference type="ARBA" id="ARBA00022801"/>
    </source>
</evidence>
<organism evidence="5 6">
    <name type="scientific">Cephaloticoccus capnophilus</name>
    <dbReference type="NCBI Taxonomy" id="1548208"/>
    <lineage>
        <taxon>Bacteria</taxon>
        <taxon>Pseudomonadati</taxon>
        <taxon>Verrucomicrobiota</taxon>
        <taxon>Opitutia</taxon>
        <taxon>Opitutales</taxon>
        <taxon>Opitutaceae</taxon>
        <taxon>Cephaloticoccus</taxon>
    </lineage>
</organism>
<dbReference type="SUPFAM" id="SSF53187">
    <property type="entry name" value="Zn-dependent exopeptidases"/>
    <property type="match status" value="1"/>
</dbReference>
<dbReference type="GO" id="GO:0006508">
    <property type="term" value="P:proteolysis"/>
    <property type="evidence" value="ECO:0007669"/>
    <property type="project" value="UniProtKB-KW"/>
</dbReference>
<dbReference type="InterPro" id="IPR002933">
    <property type="entry name" value="Peptidase_M20"/>
</dbReference>
<dbReference type="OrthoDB" id="9761532at2"/>
<dbReference type="InterPro" id="IPR011650">
    <property type="entry name" value="Peptidase_M20_dimer"/>
</dbReference>
<evidence type="ECO:0000259" key="4">
    <source>
        <dbReference type="Pfam" id="PF07687"/>
    </source>
</evidence>
<dbReference type="Proteomes" id="UP000071392">
    <property type="component" value="Unassembled WGS sequence"/>
</dbReference>
<dbReference type="GO" id="GO:0008233">
    <property type="term" value="F:peptidase activity"/>
    <property type="evidence" value="ECO:0007669"/>
    <property type="project" value="UniProtKB-KW"/>
</dbReference>
<reference evidence="5 6" key="1">
    <citation type="submission" date="2016-02" db="EMBL/GenBank/DDBJ databases">
        <authorList>
            <person name="Wen L."/>
            <person name="He K."/>
            <person name="Yang H."/>
        </authorList>
    </citation>
    <scope>NUCLEOTIDE SEQUENCE [LARGE SCALE GENOMIC DNA]</scope>
    <source>
        <strain evidence="5 6">CV41</strain>
    </source>
</reference>
<keyword evidence="3" id="KW-0378">Hydrolase</keyword>
<dbReference type="PANTHER" id="PTHR43270:SF12">
    <property type="entry name" value="SUCCINYL-DIAMINOPIMELATE DESUCCINYLASE"/>
    <property type="match status" value="1"/>
</dbReference>
<dbReference type="NCBIfam" id="NF006579">
    <property type="entry name" value="PRK09104.1"/>
    <property type="match status" value="1"/>
</dbReference>
<feature type="domain" description="Peptidase M20 dimerisation" evidence="4">
    <location>
        <begin position="186"/>
        <end position="345"/>
    </location>
</feature>
<name>A0A139SRR1_9BACT</name>
<comment type="caution">
    <text evidence="5">The sequence shown here is derived from an EMBL/GenBank/DDBJ whole genome shotgun (WGS) entry which is preliminary data.</text>
</comment>
<dbReference type="Gene3D" id="3.30.70.360">
    <property type="match status" value="1"/>
</dbReference>
<accession>A0A139SRR1</accession>
<evidence type="ECO:0000256" key="2">
    <source>
        <dbReference type="ARBA" id="ARBA00022723"/>
    </source>
</evidence>
<dbReference type="GO" id="GO:0046872">
    <property type="term" value="F:metal ion binding"/>
    <property type="evidence" value="ECO:0007669"/>
    <property type="project" value="UniProtKB-KW"/>
</dbReference>
<dbReference type="Pfam" id="PF07687">
    <property type="entry name" value="M20_dimer"/>
    <property type="match status" value="1"/>
</dbReference>
<keyword evidence="2" id="KW-0479">Metal-binding</keyword>
<dbReference type="Pfam" id="PF01546">
    <property type="entry name" value="Peptidase_M20"/>
    <property type="match status" value="1"/>
</dbReference>
<protein>
    <submittedName>
        <fullName evidence="5">Peptidase M20</fullName>
    </submittedName>
</protein>
<evidence type="ECO:0000313" key="6">
    <source>
        <dbReference type="Proteomes" id="UP000071392"/>
    </source>
</evidence>
<dbReference type="Gene3D" id="3.40.630.10">
    <property type="entry name" value="Zn peptidases"/>
    <property type="match status" value="1"/>
</dbReference>
<dbReference type="PANTHER" id="PTHR43270">
    <property type="entry name" value="BETA-ALA-HIS DIPEPTIDASE"/>
    <property type="match status" value="1"/>
</dbReference>
<keyword evidence="1" id="KW-0645">Protease</keyword>
<evidence type="ECO:0000313" key="5">
    <source>
        <dbReference type="EMBL" id="KXU37233.1"/>
    </source>
</evidence>
<dbReference type="STRING" id="1548208.AXK12_02120"/>
<evidence type="ECO:0000256" key="1">
    <source>
        <dbReference type="ARBA" id="ARBA00022670"/>
    </source>
</evidence>
<proteinExistence type="predicted"/>
<dbReference type="AlphaFoldDB" id="A0A139SRR1"/>
<dbReference type="RefSeq" id="WP_068711013.1">
    <property type="nucleotide sequence ID" value="NZ_LSZP01000010.1"/>
</dbReference>
<sequence>MFDPIEKLKAYVAHASVSADPAFAPHMAGARDFVGGLLSEIGFAVEYVPTALHPVVVAKRPARGEAAKTAPHVLIYGHYDVQPPDPLDLWETPPFEPQVRGSRIYGRGTADNKGPLMAHIAAVARLVEATPDLPLNLTFVVEGEEEIGSVNFKTFLREHRDKLAGADFIFMSDTGIPSPEQMVITVGLRGIASFEIALTNAAMDLHSGGHGGAILNPIQALAELCATLHTPDGRVNVPGFYDEVCEVEDWEREELRALDLNEADYAKFLGVSQFYTPPGYSPFEAVRFLPTLEFNGISGGYQGEGAKTVIPSVARAKVTCRLVAKQNPAAIKAQIFKTLRERAPAGLKMELLSQHDAEPYLVVPPGRSNTPADQSPRLAAGFRAVEAAVKEVWGGRPFYLREGGSVGLIADLKAELGLDAIMLGLFLPEDNLHAPNESFDLGIMQKGITTIETALRNMART</sequence>
<gene>
    <name evidence="5" type="ORF">AXK12_02120</name>
</gene>
<dbReference type="EMBL" id="LSZP01000010">
    <property type="protein sequence ID" value="KXU37233.1"/>
    <property type="molecule type" value="Genomic_DNA"/>
</dbReference>
<dbReference type="InterPro" id="IPR051458">
    <property type="entry name" value="Cyt/Met_Dipeptidase"/>
</dbReference>